<protein>
    <recommendedName>
        <fullName evidence="3">Helix-turn-helix domain-containing protein</fullName>
    </recommendedName>
</protein>
<reference evidence="1 2" key="1">
    <citation type="submission" date="2024-03" db="EMBL/GenBank/DDBJ databases">
        <title>Ignisphaera cupida sp. nov., a hyperthermophilic hydrolytic archaeon from a hot spring of Kamchatka, and proposal of Ignisphaeraceae fam. nov.</title>
        <authorList>
            <person name="Podosokorskaya O.A."/>
            <person name="Elcheninov A.G."/>
            <person name="Maltseva A.I."/>
            <person name="Zayulina K.S."/>
            <person name="Novikov A."/>
            <person name="Merkel A.Y."/>
        </authorList>
    </citation>
    <scope>NUCLEOTIDE SEQUENCE [LARGE SCALE GENOMIC DNA]</scope>
    <source>
        <strain evidence="1 2">38H-sp</strain>
    </source>
</reference>
<keyword evidence="2" id="KW-1185">Reference proteome</keyword>
<organism evidence="1 2">
    <name type="scientific">Rarispira pelagica</name>
    <dbReference type="NCBI Taxonomy" id="3141764"/>
    <lineage>
        <taxon>Bacteria</taxon>
        <taxon>Pseudomonadati</taxon>
        <taxon>Spirochaetota</taxon>
        <taxon>Spirochaetia</taxon>
        <taxon>Winmispirales</taxon>
        <taxon>Winmispiraceae</taxon>
        <taxon>Rarispira</taxon>
    </lineage>
</organism>
<name>A0ABU9UD88_9SPIR</name>
<evidence type="ECO:0000313" key="2">
    <source>
        <dbReference type="Proteomes" id="UP001466331"/>
    </source>
</evidence>
<dbReference type="Proteomes" id="UP001466331">
    <property type="component" value="Unassembled WGS sequence"/>
</dbReference>
<gene>
    <name evidence="1" type="ORF">WKV44_08790</name>
</gene>
<proteinExistence type="predicted"/>
<evidence type="ECO:0000313" key="1">
    <source>
        <dbReference type="EMBL" id="MEM5948638.1"/>
    </source>
</evidence>
<dbReference type="RefSeq" id="WP_420070088.1">
    <property type="nucleotide sequence ID" value="NZ_JBCHKQ010000004.1"/>
</dbReference>
<sequence length="204" mass="22665">MEVLDKIRRDIEEIIVDCNEVTDRNITLIEERLGVVRSVAEQMDKKLIALTTACDDAELIIKEFKSLDISSVVSVVNAIKSVDAAPEDKNVDKNETVVDFDGLVAKKEREHNMELPSALPLDDRGAISDGVADSRQEAVIDFSADKSDYDGSVSSLSSENIIMEKVLSLYREGYSLSYIARETGKTVGEVDFIISLEKTLFDKR</sequence>
<evidence type="ECO:0008006" key="3">
    <source>
        <dbReference type="Google" id="ProtNLM"/>
    </source>
</evidence>
<accession>A0ABU9UD88</accession>
<comment type="caution">
    <text evidence="1">The sequence shown here is derived from an EMBL/GenBank/DDBJ whole genome shotgun (WGS) entry which is preliminary data.</text>
</comment>
<dbReference type="EMBL" id="JBCHKQ010000004">
    <property type="protein sequence ID" value="MEM5948638.1"/>
    <property type="molecule type" value="Genomic_DNA"/>
</dbReference>